<sequence length="1379" mass="150032">MSRMLALAARVAGAQRARPISPALLAHPRRCFSARAQPAPPANATSPADAVSRTNISPAFLLRRSSTRPYPTTSIFNWLKLCFQYSPWTYEALRSAAQAMVTAMRQAPAGGKKAAQVAFRPYNTLVDVDEQLRPLLTKTPPLWNQGLWRLLHQGEIDLPPDSRPVDFNDRVVSLFHLLSDPDFFRASTTSLNFFHQYTHLKRSSFGHLLMIENGDFLESFLSDAILISNAGVSKLTQRYTSRIPATGSPVTTLPAVLKRLFAHKHTVAIARQGPLTTPPGSNSLVVPRSISRYYTPGTLLHHDIGENETSTLMTISRIPRGRKRFSYGVVLTDLSAATMRTFTCEDTGKLQELMDQFCPSEILLPLEQAEVFEHMGLEQKYFVSYTSPPNLQDLLLSFGGVPAVEANVNHLLEQFHRLPLSLMGDVNLPPMAAVSVAATSPNSQGGALAAAAATAENATLGLLRGQPSAQSPGLTTHQVQALDRFGPLIEDIVTNSFVNMALKTHLAPPSFTLPTAAAFEPGAIASTAAMFAGDKLWLDLSALSQAEVLALAQSFKYLHHVFQSTDLPILSLLPGSRDQNQTAMRIDPFTSRALDLHLSSSALLSQDANVTTTNRFRNIHFGSLFGSLDTTETRYGRSKLLEVTMSPLTDTRIINQRQSMVEFFVQNQAYLGQFRDALRELRTLDRQLNVVSTQKPSLAMFQALMASFDRISALRDLLTQMIALSPEPISEDISSILGGIVNDLDEIPRELVQTLRQTFISRKDDPTSDEPPFVVHPHASTQMAQLHLDLVSVVRQINLYMTSLCRSTGLGMGFSLVEQELAGLFLVVSPVLAQRIGLDLAALNRDLAVHPTLAMAAVSGTVLAPTRTHFDGTTVNPAVWATRVVIPPAWTPIRLPAELQLDASGCFTTPRLLELHQQLVDTRRSILTLEQDILDCLHQSAIQQVGILQKIIYTVSWLDVLSSWAFNAVQLNYSRPIVDNSLAFDIIGGRHPVLELSVAGRLHEQRGYYLRGGPPTAAGGGGGGTSAEPDAPIKTVAAAAAAAAAAATTTAAATANKAGRRSPGQRSASEEGVPASTIVTGPTGMQLHNDHQSILSLLGARGARVPFGRDRDQAASGSGSAAGKRATHNFIKNDCNLSERPLLYITGANMGGKSTYLRQNALIAIMAQMGSFVPATRAHIGVVDRIFARIGSADDPLNNQSTFMVEMSEASMACNEASPRSLVIMDELGRGTSPEEGAALAFSVLRYLHQQTGCRMIFASHFHSLTPWLKLLGGVSFSRFVAHKNPEDSSRLYFPYRLEAGAADTSYATYVAQLSGMPKELIRDADAFFALQSKADEPPLMLDHAHQAVTPDVERFLSKIHTSRFPLSQKSPPRCDVKK</sequence>
<dbReference type="Gene3D" id="1.10.1420.10">
    <property type="match status" value="1"/>
</dbReference>
<gene>
    <name evidence="10" type="ORF">H696_01469</name>
</gene>
<dbReference type="SMART" id="SM00533">
    <property type="entry name" value="MUTSd"/>
    <property type="match status" value="1"/>
</dbReference>
<dbReference type="GO" id="GO:0006298">
    <property type="term" value="P:mismatch repair"/>
    <property type="evidence" value="ECO:0007669"/>
    <property type="project" value="InterPro"/>
</dbReference>
<evidence type="ECO:0000256" key="2">
    <source>
        <dbReference type="ARBA" id="ARBA00022741"/>
    </source>
</evidence>
<dbReference type="GeneID" id="20526194"/>
<feature type="domain" description="DNA mismatch repair proteins mutS family" evidence="9">
    <location>
        <begin position="1221"/>
        <end position="1237"/>
    </location>
</feature>
<evidence type="ECO:0000313" key="11">
    <source>
        <dbReference type="Proteomes" id="UP000030693"/>
    </source>
</evidence>
<dbReference type="Gene3D" id="3.40.50.300">
    <property type="entry name" value="P-loop containing nucleotide triphosphate hydrolases"/>
    <property type="match status" value="1"/>
</dbReference>
<evidence type="ECO:0000256" key="6">
    <source>
        <dbReference type="ARBA" id="ARBA00023204"/>
    </source>
</evidence>
<dbReference type="RefSeq" id="XP_009493639.1">
    <property type="nucleotide sequence ID" value="XM_009495364.1"/>
</dbReference>
<dbReference type="Gene3D" id="3.40.1170.10">
    <property type="entry name" value="DNA repair protein MutS, domain I"/>
    <property type="match status" value="1"/>
</dbReference>
<keyword evidence="3 7" id="KW-0227">DNA damage</keyword>
<dbReference type="InterPro" id="IPR016151">
    <property type="entry name" value="DNA_mismatch_repair_MutS_N"/>
</dbReference>
<keyword evidence="2 7" id="KW-0547">Nucleotide-binding</keyword>
<proteinExistence type="inferred from homology"/>
<feature type="region of interest" description="Disordered" evidence="8">
    <location>
        <begin position="1054"/>
        <end position="1083"/>
    </location>
</feature>
<protein>
    <recommendedName>
        <fullName evidence="7">DNA mismatch repair protein</fullName>
    </recommendedName>
</protein>
<dbReference type="InterPro" id="IPR007696">
    <property type="entry name" value="DNA_mismatch_repair_MutS_core"/>
</dbReference>
<evidence type="ECO:0000256" key="8">
    <source>
        <dbReference type="SAM" id="MobiDB-lite"/>
    </source>
</evidence>
<dbReference type="SMART" id="SM00534">
    <property type="entry name" value="MUTSac"/>
    <property type="match status" value="1"/>
</dbReference>
<evidence type="ECO:0000259" key="9">
    <source>
        <dbReference type="PROSITE" id="PS00486"/>
    </source>
</evidence>
<name>A0A058ZDM3_FONAL</name>
<dbReference type="GO" id="GO:0005634">
    <property type="term" value="C:nucleus"/>
    <property type="evidence" value="ECO:0007669"/>
    <property type="project" value="TreeGrafter"/>
</dbReference>
<dbReference type="InterPro" id="IPR045076">
    <property type="entry name" value="MutS"/>
</dbReference>
<evidence type="ECO:0000256" key="7">
    <source>
        <dbReference type="PIRNR" id="PIRNR037677"/>
    </source>
</evidence>
<dbReference type="InterPro" id="IPR017261">
    <property type="entry name" value="DNA_mismatch_repair_MutS/MSH"/>
</dbReference>
<evidence type="ECO:0000256" key="3">
    <source>
        <dbReference type="ARBA" id="ARBA00022763"/>
    </source>
</evidence>
<dbReference type="PANTHER" id="PTHR11361">
    <property type="entry name" value="DNA MISMATCH REPAIR PROTEIN MUTS FAMILY MEMBER"/>
    <property type="match status" value="1"/>
</dbReference>
<evidence type="ECO:0000256" key="4">
    <source>
        <dbReference type="ARBA" id="ARBA00022840"/>
    </source>
</evidence>
<evidence type="ECO:0000256" key="5">
    <source>
        <dbReference type="ARBA" id="ARBA00023125"/>
    </source>
</evidence>
<dbReference type="GO" id="GO:0140664">
    <property type="term" value="F:ATP-dependent DNA damage sensor activity"/>
    <property type="evidence" value="ECO:0007669"/>
    <property type="project" value="InterPro"/>
</dbReference>
<dbReference type="GO" id="GO:0005524">
    <property type="term" value="F:ATP binding"/>
    <property type="evidence" value="ECO:0007669"/>
    <property type="project" value="UniProtKB-UniRule"/>
</dbReference>
<keyword evidence="5 7" id="KW-0238">DNA-binding</keyword>
<organism evidence="10">
    <name type="scientific">Fonticula alba</name>
    <name type="common">Slime mold</name>
    <dbReference type="NCBI Taxonomy" id="691883"/>
    <lineage>
        <taxon>Eukaryota</taxon>
        <taxon>Rotosphaerida</taxon>
        <taxon>Fonticulaceae</taxon>
        <taxon>Fonticula</taxon>
    </lineage>
</organism>
<dbReference type="SUPFAM" id="SSF48334">
    <property type="entry name" value="DNA repair protein MutS, domain III"/>
    <property type="match status" value="1"/>
</dbReference>
<dbReference type="GO" id="GO:0005739">
    <property type="term" value="C:mitochondrion"/>
    <property type="evidence" value="ECO:0007669"/>
    <property type="project" value="TreeGrafter"/>
</dbReference>
<dbReference type="InterPro" id="IPR036187">
    <property type="entry name" value="DNA_mismatch_repair_MutS_sf"/>
</dbReference>
<dbReference type="PIRSF" id="PIRSF037677">
    <property type="entry name" value="DNA_mis_repair_Msh6"/>
    <property type="match status" value="1"/>
</dbReference>
<dbReference type="PANTHER" id="PTHR11361:SF34">
    <property type="entry name" value="DNA MISMATCH REPAIR PROTEIN MSH1, MITOCHONDRIAL"/>
    <property type="match status" value="1"/>
</dbReference>
<dbReference type="InterPro" id="IPR000432">
    <property type="entry name" value="DNA_mismatch_repair_MutS_C"/>
</dbReference>
<dbReference type="EMBL" id="KB932202">
    <property type="protein sequence ID" value="KCV72061.1"/>
    <property type="molecule type" value="Genomic_DNA"/>
</dbReference>
<dbReference type="PROSITE" id="PS00486">
    <property type="entry name" value="DNA_MISMATCH_REPAIR_2"/>
    <property type="match status" value="1"/>
</dbReference>
<dbReference type="InterPro" id="IPR027417">
    <property type="entry name" value="P-loop_NTPase"/>
</dbReference>
<keyword evidence="11" id="KW-1185">Reference proteome</keyword>
<keyword evidence="6 7" id="KW-0234">DNA repair</keyword>
<dbReference type="STRING" id="691883.A0A058ZDM3"/>
<evidence type="ECO:0000256" key="1">
    <source>
        <dbReference type="ARBA" id="ARBA00006271"/>
    </source>
</evidence>
<dbReference type="Proteomes" id="UP000030693">
    <property type="component" value="Unassembled WGS sequence"/>
</dbReference>
<dbReference type="GO" id="GO:0030983">
    <property type="term" value="F:mismatched DNA binding"/>
    <property type="evidence" value="ECO:0007669"/>
    <property type="project" value="UniProtKB-UniRule"/>
</dbReference>
<dbReference type="SUPFAM" id="SSF55271">
    <property type="entry name" value="DNA repair protein MutS, domain I"/>
    <property type="match status" value="1"/>
</dbReference>
<evidence type="ECO:0000313" key="10">
    <source>
        <dbReference type="EMBL" id="KCV72061.1"/>
    </source>
</evidence>
<dbReference type="SUPFAM" id="SSF52540">
    <property type="entry name" value="P-loop containing nucleoside triphosphate hydrolases"/>
    <property type="match status" value="1"/>
</dbReference>
<dbReference type="OrthoDB" id="2534523at2759"/>
<keyword evidence="4 7" id="KW-0067">ATP-binding</keyword>
<dbReference type="GO" id="GO:0043504">
    <property type="term" value="P:mitochondrial DNA repair"/>
    <property type="evidence" value="ECO:0007669"/>
    <property type="project" value="TreeGrafter"/>
</dbReference>
<dbReference type="Pfam" id="PF01624">
    <property type="entry name" value="MutS_I"/>
    <property type="match status" value="1"/>
</dbReference>
<comment type="similarity">
    <text evidence="1 7">Belongs to the DNA mismatch repair MutS family.</text>
</comment>
<dbReference type="InterPro" id="IPR007695">
    <property type="entry name" value="DNA_mismatch_repair_MutS-lik_N"/>
</dbReference>
<dbReference type="Pfam" id="PF05192">
    <property type="entry name" value="MutS_III"/>
    <property type="match status" value="1"/>
</dbReference>
<dbReference type="Pfam" id="PF00488">
    <property type="entry name" value="MutS_V"/>
    <property type="match status" value="1"/>
</dbReference>
<reference evidence="10" key="1">
    <citation type="submission" date="2013-04" db="EMBL/GenBank/DDBJ databases">
        <title>The Genome Sequence of Fonticula alba ATCC 38817.</title>
        <authorList>
            <consortium name="The Broad Institute Genomics Platform"/>
            <person name="Russ C."/>
            <person name="Cuomo C."/>
            <person name="Burger G."/>
            <person name="Gray M.W."/>
            <person name="Holland P.W.H."/>
            <person name="King N."/>
            <person name="Lang F.B.F."/>
            <person name="Roger A.J."/>
            <person name="Ruiz-Trillo I."/>
            <person name="Brown M."/>
            <person name="Walker B."/>
            <person name="Young S."/>
            <person name="Zeng Q."/>
            <person name="Gargeya S."/>
            <person name="Fitzgerald M."/>
            <person name="Haas B."/>
            <person name="Abouelleil A."/>
            <person name="Allen A.W."/>
            <person name="Alvarado L."/>
            <person name="Arachchi H.M."/>
            <person name="Berlin A.M."/>
            <person name="Chapman S.B."/>
            <person name="Gainer-Dewar J."/>
            <person name="Goldberg J."/>
            <person name="Griggs A."/>
            <person name="Gujja S."/>
            <person name="Hansen M."/>
            <person name="Howarth C."/>
            <person name="Imamovic A."/>
            <person name="Ireland A."/>
            <person name="Larimer J."/>
            <person name="McCowan C."/>
            <person name="Murphy C."/>
            <person name="Pearson M."/>
            <person name="Poon T.W."/>
            <person name="Priest M."/>
            <person name="Roberts A."/>
            <person name="Saif S."/>
            <person name="Shea T."/>
            <person name="Sisk P."/>
            <person name="Sykes S."/>
            <person name="Wortman J."/>
            <person name="Nusbaum C."/>
            <person name="Birren B."/>
        </authorList>
    </citation>
    <scope>NUCLEOTIDE SEQUENCE [LARGE SCALE GENOMIC DNA]</scope>
    <source>
        <strain evidence="10">ATCC 38817</strain>
    </source>
</reference>
<dbReference type="eggNOG" id="ENOG502QUUG">
    <property type="taxonomic scope" value="Eukaryota"/>
</dbReference>
<accession>A0A058ZDM3</accession>
<comment type="function">
    <text evidence="7">Component of the post-replicative DNA mismatch repair system (MMR).</text>
</comment>